<keyword evidence="4 5" id="KW-0103">Bromodomain</keyword>
<dbReference type="Pfam" id="PF00628">
    <property type="entry name" value="PHD"/>
    <property type="match status" value="1"/>
</dbReference>
<evidence type="ECO:0000256" key="6">
    <source>
        <dbReference type="PROSITE-ProRule" id="PRU00146"/>
    </source>
</evidence>
<evidence type="ECO:0000313" key="12">
    <source>
        <dbReference type="Proteomes" id="UP001530400"/>
    </source>
</evidence>
<evidence type="ECO:0000256" key="4">
    <source>
        <dbReference type="ARBA" id="ARBA00023117"/>
    </source>
</evidence>
<dbReference type="InterPro" id="IPR000953">
    <property type="entry name" value="Chromo/chromo_shadow_dom"/>
</dbReference>
<feature type="compositionally biased region" description="Polar residues" evidence="7">
    <location>
        <begin position="908"/>
        <end position="920"/>
    </location>
</feature>
<sequence>MPKFDQAYEQLKAIGFVSNSVEEDLEDHQGEKLLVDAKGEETQNEEVEEKLVDDTVNQGEEMLCLDDLDDIQAKVIQGEAKPAAKVWNDKEIGGDEKENDVSGAEINYEAAGLLKHWEGGETTGDVATNQGKKLQSKETWTGEAVEAAMIFLNIELLHQTTREGTNVEEVQDEKKDDPSGCSKDRMVNQDSMTDMNDPLVEGTRKSVETESSRGLVVKEIEVKQGKDAVALPKVCQEMFTLFGPLLCLMPAPITYSKKESNKIGSDAALYECCYMEETATELIEVESNITKDFNVRGIDAALYESYYMEHSETDLSGEDLDVMKGSEKKGIVNEFSNDGLMDAVDPTLAIENVIDEQINTDDEYFKSLGDLDDLSDQDIESFGQCDVVNGADANGSNFGMQDSDIASRSTAASIKAGASTIEPHKAGDNAIASKVKKRRQDAAAIETDTSSSLSDMHNSDKARDLSAAAGFNVSRTRMAKADSIARQVRKRRLEAESCNDSSRYEDKLVSSHDTEITSHAAGGRDALENAKGRQPVEIAKKSKSRCALELQGWKSVRGADCYTSKLLKVSPGRKLRFISTQAAEEFDALRQKCNGDECQASVLYEKRIKRTGGNAARLLVGGFGSLSIDTNRKANDRQRHQALREQKWTIERDARNNPLKVSPGRGLKFISLRAAEEFEKIRQENDLDEYTSSDIFIKRMKEQSRAIAEMVVGGIGSLSMCPWSHNSHQHRHDTLIEHQWKIEREERNGYTEVRKVSPSGIPFVCTNAAEDFEELRQKCNGDECKASELFLKKFRGYKIAGLVKGGIRALSSVACGSINDERRARDNDDDCYICDQGGELVCCDYCSKSYHLQCHIPRLEPDELPEKWKCCECLAPEMEFMSCGDCEDCLVAKPCSNMRRAHPESKPKSSGNQSSPSTIVDTKESASPVIRNAHFHRRKLLPGWGTSRGKSNELLRVSPGRGLKFIYLYAAEEFEKIRQENNLDEFRSSDIFMMRMKEQDREIAKLVVGGISALSTRSCKTNTNEPNPSFKSSECQQPEATSTQAIRSSSNETVTLLEEHKIRASRCLAELSRGWNAVSYQSKSKNELHFQSPSQSFVFKSFKGALLFDEMLKNHSDESAAIEAFIEEHGSDRVRGMVYNFNSGVCRLSKFQSQMHGAKSPGKLAQQTQVSQNLNTNDLENNDDLGDGYWEIDQVLRVRFEHGRMQCLVRWRANSNDTWEPSDHLCDTAIEQAFEILSGDSEYKQLLKKTLVGIEAAVRDNDTEKVFYYPVTDDIAPGYSSVIKEPMCLSLIREKVLNCKYRDLEGFKNDVALMFANCIKYNDSSTNFYRVEAIRQRKLFLKLYGKAASQFEMGMERSEQSNSSVKSVKKTTKSSKIKTGLTSAASKKKTSRSLSRKSSTKKRKQSSNKHTGESVKKCKIGPCCEEVDIPQCGFIPSSPANEVDGQLISTFEHVNDEEKKCQVSLFHKHFPDLIRSDTYSRNRFSDIKRSFINAKGDKFELLSCEVVEKSGYRQKQRVAEVLYIKTAENGVSKLKLQLELEKLCCFGTLDNDKVVSRLGMLQTAGKHILTISSSHIKIVEEGGEDGCGYVPRDFFCNFNLNECPYKNADAMQIRIIGPRVGLIKGMLVVKSGIDRIIIPKSMVKAKSSQVSTDDFAYVIFKSMSSPSKPCKAFGKYLDPEEVAADSFVKQSQTKFSDMYVRMLVGLGLSPQQCNGYVKDSLKLPGLRHCSFMGVADPTGSIPYGMIFIPGYAKHPVRGRDLFARCLAHEKVFVARSPCLLPTDAKILKVLQQKPDGMSRQHWDMLCGFKFGMIIFGLPKTENDVPVPSMIADGDLDGDRYFVLWDEQLLQSMLHPKTELGKKALRDLETLSKAKTNSQVNRSPSLDKPYRSDWLLAAQDDMLGAEKLCLAKELVGVLYNLAFESSKRDNGHWDIYDEDAIAFAKAYTDAMDSQKHGGKIYLPGHLHDQVKKKYWQCLTSD</sequence>
<feature type="compositionally biased region" description="Basic and acidic residues" evidence="7">
    <location>
        <begin position="172"/>
        <end position="187"/>
    </location>
</feature>
<dbReference type="SUPFAM" id="SSF47370">
    <property type="entry name" value="Bromodomain"/>
    <property type="match status" value="1"/>
</dbReference>
<feature type="region of interest" description="Disordered" evidence="7">
    <location>
        <begin position="1355"/>
        <end position="1415"/>
    </location>
</feature>
<feature type="compositionally biased region" description="Basic residues" evidence="7">
    <location>
        <begin position="1367"/>
        <end position="1376"/>
    </location>
</feature>
<evidence type="ECO:0000313" key="11">
    <source>
        <dbReference type="EMBL" id="KAL3771035.1"/>
    </source>
</evidence>
<feature type="domain" description="Bromo" evidence="9">
    <location>
        <begin position="1259"/>
        <end position="1329"/>
    </location>
</feature>
<dbReference type="SMART" id="SM00249">
    <property type="entry name" value="PHD"/>
    <property type="match status" value="1"/>
</dbReference>
<keyword evidence="1" id="KW-0479">Metal-binding</keyword>
<dbReference type="Pfam" id="PF05183">
    <property type="entry name" value="RdRP"/>
    <property type="match status" value="1"/>
</dbReference>
<dbReference type="InterPro" id="IPR057596">
    <property type="entry name" value="RDRP_core"/>
</dbReference>
<keyword evidence="3" id="KW-0862">Zinc</keyword>
<dbReference type="Gene3D" id="2.40.50.40">
    <property type="match status" value="1"/>
</dbReference>
<evidence type="ECO:0000259" key="8">
    <source>
        <dbReference type="PROSITE" id="PS50013"/>
    </source>
</evidence>
<keyword evidence="2 6" id="KW-0863">Zinc-finger</keyword>
<comment type="caution">
    <text evidence="11">The sequence shown here is derived from an EMBL/GenBank/DDBJ whole genome shotgun (WGS) entry which is preliminary data.</text>
</comment>
<dbReference type="EMBL" id="JALLPJ020001295">
    <property type="protein sequence ID" value="KAL3771035.1"/>
    <property type="molecule type" value="Genomic_DNA"/>
</dbReference>
<dbReference type="PROSITE" id="PS50013">
    <property type="entry name" value="CHROMO_2"/>
    <property type="match status" value="1"/>
</dbReference>
<dbReference type="InterPro" id="IPR001965">
    <property type="entry name" value="Znf_PHD"/>
</dbReference>
<proteinExistence type="predicted"/>
<organism evidence="11 12">
    <name type="scientific">Cyclotella atomus</name>
    <dbReference type="NCBI Taxonomy" id="382360"/>
    <lineage>
        <taxon>Eukaryota</taxon>
        <taxon>Sar</taxon>
        <taxon>Stramenopiles</taxon>
        <taxon>Ochrophyta</taxon>
        <taxon>Bacillariophyta</taxon>
        <taxon>Coscinodiscophyceae</taxon>
        <taxon>Thalassiosirophycidae</taxon>
        <taxon>Stephanodiscales</taxon>
        <taxon>Stephanodiscaceae</taxon>
        <taxon>Cyclotella</taxon>
    </lineage>
</organism>
<protein>
    <recommendedName>
        <fullName evidence="13">RNA-directed RNA polymerase</fullName>
    </recommendedName>
</protein>
<dbReference type="PROSITE" id="PS50016">
    <property type="entry name" value="ZF_PHD_2"/>
    <property type="match status" value="1"/>
</dbReference>
<dbReference type="PANTHER" id="PTHR22881">
    <property type="entry name" value="BROMODOMAIN CONTAINING PROTEIN"/>
    <property type="match status" value="1"/>
</dbReference>
<dbReference type="SMART" id="SM00297">
    <property type="entry name" value="BROMO"/>
    <property type="match status" value="1"/>
</dbReference>
<dbReference type="InterPro" id="IPR019787">
    <property type="entry name" value="Znf_PHD-finger"/>
</dbReference>
<evidence type="ECO:0000256" key="2">
    <source>
        <dbReference type="ARBA" id="ARBA00022771"/>
    </source>
</evidence>
<evidence type="ECO:0000256" key="3">
    <source>
        <dbReference type="ARBA" id="ARBA00022833"/>
    </source>
</evidence>
<feature type="domain" description="PHD-type" evidence="10">
    <location>
        <begin position="828"/>
        <end position="876"/>
    </location>
</feature>
<dbReference type="InterPro" id="IPR016197">
    <property type="entry name" value="Chromo-like_dom_sf"/>
</dbReference>
<feature type="compositionally biased region" description="Basic residues" evidence="7">
    <location>
        <begin position="1386"/>
        <end position="1407"/>
    </location>
</feature>
<dbReference type="InterPro" id="IPR011011">
    <property type="entry name" value="Znf_FYVE_PHD"/>
</dbReference>
<dbReference type="Gene3D" id="1.20.920.10">
    <property type="entry name" value="Bromodomain-like"/>
    <property type="match status" value="1"/>
</dbReference>
<dbReference type="PRINTS" id="PR00503">
    <property type="entry name" value="BROMODOMAIN"/>
</dbReference>
<dbReference type="InterPro" id="IPR051831">
    <property type="entry name" value="Bromodomain_contain_prot"/>
</dbReference>
<feature type="compositionally biased region" description="Polar residues" evidence="7">
    <location>
        <begin position="447"/>
        <end position="456"/>
    </location>
</feature>
<evidence type="ECO:0000256" key="7">
    <source>
        <dbReference type="SAM" id="MobiDB-lite"/>
    </source>
</evidence>
<name>A0ABD3N4K0_9STRA</name>
<dbReference type="SUPFAM" id="SSF57903">
    <property type="entry name" value="FYVE/PHD zinc finger"/>
    <property type="match status" value="1"/>
</dbReference>
<dbReference type="PROSITE" id="PS50014">
    <property type="entry name" value="BROMODOMAIN_2"/>
    <property type="match status" value="1"/>
</dbReference>
<dbReference type="CDD" id="cd15541">
    <property type="entry name" value="PHD_TIF1_like"/>
    <property type="match status" value="1"/>
</dbReference>
<feature type="region of interest" description="Disordered" evidence="7">
    <location>
        <begin position="425"/>
        <end position="461"/>
    </location>
</feature>
<feature type="domain" description="Chromo" evidence="8">
    <location>
        <begin position="1190"/>
        <end position="1225"/>
    </location>
</feature>
<dbReference type="Pfam" id="PF00439">
    <property type="entry name" value="Bromodomain"/>
    <property type="match status" value="1"/>
</dbReference>
<keyword evidence="12" id="KW-1185">Reference proteome</keyword>
<dbReference type="Gene3D" id="3.30.40.10">
    <property type="entry name" value="Zinc/RING finger domain, C3HC4 (zinc finger)"/>
    <property type="match status" value="1"/>
</dbReference>
<dbReference type="PANTHER" id="PTHR22881:SF27">
    <property type="entry name" value="BROMODOMAIN CONTAINING 7_9"/>
    <property type="match status" value="1"/>
</dbReference>
<dbReference type="InterPro" id="IPR036427">
    <property type="entry name" value="Bromodomain-like_sf"/>
</dbReference>
<feature type="region of interest" description="Disordered" evidence="7">
    <location>
        <begin position="901"/>
        <end position="925"/>
    </location>
</feature>
<dbReference type="InterPro" id="IPR013083">
    <property type="entry name" value="Znf_RING/FYVE/PHD"/>
</dbReference>
<evidence type="ECO:0000259" key="10">
    <source>
        <dbReference type="PROSITE" id="PS50016"/>
    </source>
</evidence>
<dbReference type="InterPro" id="IPR001487">
    <property type="entry name" value="Bromodomain"/>
</dbReference>
<evidence type="ECO:0000256" key="1">
    <source>
        <dbReference type="ARBA" id="ARBA00022723"/>
    </source>
</evidence>
<dbReference type="SUPFAM" id="SSF54160">
    <property type="entry name" value="Chromo domain-like"/>
    <property type="match status" value="1"/>
</dbReference>
<evidence type="ECO:0008006" key="13">
    <source>
        <dbReference type="Google" id="ProtNLM"/>
    </source>
</evidence>
<feature type="region of interest" description="Disordered" evidence="7">
    <location>
        <begin position="1019"/>
        <end position="1051"/>
    </location>
</feature>
<evidence type="ECO:0000259" key="9">
    <source>
        <dbReference type="PROSITE" id="PS50014"/>
    </source>
</evidence>
<feature type="region of interest" description="Disordered" evidence="7">
    <location>
        <begin position="163"/>
        <end position="207"/>
    </location>
</feature>
<dbReference type="Proteomes" id="UP001530400">
    <property type="component" value="Unassembled WGS sequence"/>
</dbReference>
<accession>A0ABD3N4K0</accession>
<dbReference type="PROSITE" id="PS01359">
    <property type="entry name" value="ZF_PHD_1"/>
    <property type="match status" value="1"/>
</dbReference>
<reference evidence="11 12" key="1">
    <citation type="submission" date="2024-10" db="EMBL/GenBank/DDBJ databases">
        <title>Updated reference genomes for cyclostephanoid diatoms.</title>
        <authorList>
            <person name="Roberts W.R."/>
            <person name="Alverson A.J."/>
        </authorList>
    </citation>
    <scope>NUCLEOTIDE SEQUENCE [LARGE SCALE GENOMIC DNA]</scope>
    <source>
        <strain evidence="11 12">AJA010-31</strain>
    </source>
</reference>
<evidence type="ECO:0000256" key="5">
    <source>
        <dbReference type="PROSITE-ProRule" id="PRU00035"/>
    </source>
</evidence>
<gene>
    <name evidence="11" type="ORF">ACHAWO_013213</name>
</gene>
<dbReference type="GO" id="GO:0008270">
    <property type="term" value="F:zinc ion binding"/>
    <property type="evidence" value="ECO:0007669"/>
    <property type="project" value="UniProtKB-KW"/>
</dbReference>
<dbReference type="InterPro" id="IPR019786">
    <property type="entry name" value="Zinc_finger_PHD-type_CS"/>
</dbReference>